<sequence>MVLPADQAGHAGVDGLVHQQVVQAEEYRAQQQDHHQHPDQFAAVFAEETGIGRALCQVDDAAEVAEHRHLDQRGEQAHHQQGEKARPHLAQVVQVERPHLARWRLAGRVAEDVDQLLETAVQHG</sequence>
<protein>
    <submittedName>
        <fullName evidence="1">Uncharacterized protein</fullName>
    </submittedName>
</protein>
<dbReference type="Proteomes" id="UP000018511">
    <property type="component" value="Unassembled WGS sequence"/>
</dbReference>
<accession>V7DGY0</accession>
<name>V7DGY0_9PSED</name>
<proteinExistence type="predicted"/>
<gene>
    <name evidence="1" type="ORF">O164_04005</name>
</gene>
<evidence type="ECO:0000313" key="2">
    <source>
        <dbReference type="Proteomes" id="UP000018511"/>
    </source>
</evidence>
<organism evidence="1 2">
    <name type="scientific">Pseudomonas taiwanensis SJ9</name>
    <dbReference type="NCBI Taxonomy" id="1388762"/>
    <lineage>
        <taxon>Bacteria</taxon>
        <taxon>Pseudomonadati</taxon>
        <taxon>Pseudomonadota</taxon>
        <taxon>Gammaproteobacteria</taxon>
        <taxon>Pseudomonadales</taxon>
        <taxon>Pseudomonadaceae</taxon>
        <taxon>Pseudomonas</taxon>
    </lineage>
</organism>
<comment type="caution">
    <text evidence="1">The sequence shown here is derived from an EMBL/GenBank/DDBJ whole genome shotgun (WGS) entry which is preliminary data.</text>
</comment>
<reference evidence="1 2" key="1">
    <citation type="submission" date="2013-10" db="EMBL/GenBank/DDBJ databases">
        <title>Whole Genome Shotgun Sequence of Pseudomonas taiwanensis SJ9.</title>
        <authorList>
            <person name="Hong S.-J."/>
            <person name="Shin J.-H."/>
        </authorList>
    </citation>
    <scope>NUCLEOTIDE SEQUENCE [LARGE SCALE GENOMIC DNA]</scope>
    <source>
        <strain evidence="1 2">SJ9</strain>
    </source>
</reference>
<dbReference type="EMBL" id="AXUP01000030">
    <property type="protein sequence ID" value="ESW40820.1"/>
    <property type="molecule type" value="Genomic_DNA"/>
</dbReference>
<evidence type="ECO:0000313" key="1">
    <source>
        <dbReference type="EMBL" id="ESW40820.1"/>
    </source>
</evidence>
<dbReference type="AlphaFoldDB" id="V7DGY0"/>